<dbReference type="OrthoDB" id="1727555at2759"/>
<dbReference type="InterPro" id="IPR010264">
    <property type="entry name" value="Self-incomp_S1"/>
</dbReference>
<organism evidence="7 8">
    <name type="scientific">Hibiscus trionum</name>
    <name type="common">Flower of an hour</name>
    <dbReference type="NCBI Taxonomy" id="183268"/>
    <lineage>
        <taxon>Eukaryota</taxon>
        <taxon>Viridiplantae</taxon>
        <taxon>Streptophyta</taxon>
        <taxon>Embryophyta</taxon>
        <taxon>Tracheophyta</taxon>
        <taxon>Spermatophyta</taxon>
        <taxon>Magnoliopsida</taxon>
        <taxon>eudicotyledons</taxon>
        <taxon>Gunneridae</taxon>
        <taxon>Pentapetalae</taxon>
        <taxon>rosids</taxon>
        <taxon>malvids</taxon>
        <taxon>Malvales</taxon>
        <taxon>Malvaceae</taxon>
        <taxon>Malvoideae</taxon>
        <taxon>Hibiscus</taxon>
    </lineage>
</organism>
<dbReference type="PANTHER" id="PTHR31232:SF154">
    <property type="entry name" value="S-PROTEIN HOMOLOG"/>
    <property type="match status" value="1"/>
</dbReference>
<keyword evidence="5 6" id="KW-0732">Signal</keyword>
<evidence type="ECO:0000256" key="4">
    <source>
        <dbReference type="ARBA" id="ARBA00022525"/>
    </source>
</evidence>
<comment type="similarity">
    <text evidence="2 6">Belongs to the plant self-incompatibility (S1) protein family.</text>
</comment>
<reference evidence="7" key="1">
    <citation type="submission" date="2023-05" db="EMBL/GenBank/DDBJ databases">
        <title>Genome and transcriptome analyses reveal genes involved in the formation of fine ridges on petal epidermal cells in Hibiscus trionum.</title>
        <authorList>
            <person name="Koshimizu S."/>
            <person name="Masuda S."/>
            <person name="Ishii T."/>
            <person name="Shirasu K."/>
            <person name="Hoshino A."/>
            <person name="Arita M."/>
        </authorList>
    </citation>
    <scope>NUCLEOTIDE SEQUENCE</scope>
    <source>
        <strain evidence="7">Hamamatsu line</strain>
    </source>
</reference>
<sequence length="159" mass="18945">MYPAQNVTKVLLVLMLCMARSLVTARSLAAYLSINEFCVHVVNGFSNLNETLNAHCRSKGVDFGLRYIPVQGEFNWSFHIKYFLDKTKFSCHMWWSGGEKYLDVFWVDDRFLSLYCAGNNCYWMSRDDGIYLFDYRYKEYIFQYNWDAWHGEHLEKKMS</sequence>
<dbReference type="GO" id="GO:0060320">
    <property type="term" value="P:rejection of self pollen"/>
    <property type="evidence" value="ECO:0007669"/>
    <property type="project" value="UniProtKB-KW"/>
</dbReference>
<dbReference type="GO" id="GO:0005576">
    <property type="term" value="C:extracellular region"/>
    <property type="evidence" value="ECO:0007669"/>
    <property type="project" value="UniProtKB-SubCell"/>
</dbReference>
<gene>
    <name evidence="7" type="ORF">HRI_001066800</name>
</gene>
<dbReference type="PANTHER" id="PTHR31232">
    <property type="match status" value="1"/>
</dbReference>
<keyword evidence="8" id="KW-1185">Reference proteome</keyword>
<evidence type="ECO:0000256" key="5">
    <source>
        <dbReference type="ARBA" id="ARBA00022729"/>
    </source>
</evidence>
<dbReference type="AlphaFoldDB" id="A0A9W7HDU7"/>
<evidence type="ECO:0000256" key="1">
    <source>
        <dbReference type="ARBA" id="ARBA00004613"/>
    </source>
</evidence>
<feature type="signal peptide" evidence="6">
    <location>
        <begin position="1"/>
        <end position="25"/>
    </location>
</feature>
<proteinExistence type="inferred from homology"/>
<protein>
    <recommendedName>
        <fullName evidence="6">S-protein homolog</fullName>
    </recommendedName>
</protein>
<dbReference type="EMBL" id="BSYR01000010">
    <property type="protein sequence ID" value="GMI73975.1"/>
    <property type="molecule type" value="Genomic_DNA"/>
</dbReference>
<comment type="subcellular location">
    <subcellularLocation>
        <location evidence="1 6">Secreted</location>
    </subcellularLocation>
</comment>
<accession>A0A9W7HDU7</accession>
<dbReference type="Pfam" id="PF05938">
    <property type="entry name" value="Self-incomp_S1"/>
    <property type="match status" value="1"/>
</dbReference>
<keyword evidence="3 6" id="KW-0713">Self-incompatibility</keyword>
<feature type="chain" id="PRO_5041014411" description="S-protein homolog" evidence="6">
    <location>
        <begin position="26"/>
        <end position="159"/>
    </location>
</feature>
<name>A0A9W7HDU7_HIBTR</name>
<evidence type="ECO:0000256" key="2">
    <source>
        <dbReference type="ARBA" id="ARBA00005581"/>
    </source>
</evidence>
<evidence type="ECO:0000313" key="8">
    <source>
        <dbReference type="Proteomes" id="UP001165190"/>
    </source>
</evidence>
<evidence type="ECO:0000256" key="3">
    <source>
        <dbReference type="ARBA" id="ARBA00022471"/>
    </source>
</evidence>
<evidence type="ECO:0000313" key="7">
    <source>
        <dbReference type="EMBL" id="GMI73975.1"/>
    </source>
</evidence>
<comment type="caution">
    <text evidence="7">The sequence shown here is derived from an EMBL/GenBank/DDBJ whole genome shotgun (WGS) entry which is preliminary data.</text>
</comment>
<dbReference type="Proteomes" id="UP001165190">
    <property type="component" value="Unassembled WGS sequence"/>
</dbReference>
<evidence type="ECO:0000256" key="6">
    <source>
        <dbReference type="RuleBase" id="RU367044"/>
    </source>
</evidence>
<keyword evidence="4 6" id="KW-0964">Secreted</keyword>